<dbReference type="AlphaFoldDB" id="A0A197KB83"/>
<evidence type="ECO:0000313" key="1">
    <source>
        <dbReference type="EMBL" id="OAQ34972.1"/>
    </source>
</evidence>
<evidence type="ECO:0000313" key="2">
    <source>
        <dbReference type="Proteomes" id="UP000078512"/>
    </source>
</evidence>
<reference evidence="1 2" key="1">
    <citation type="submission" date="2016-05" db="EMBL/GenBank/DDBJ databases">
        <title>Genome sequencing reveals origins of a unique bacterial endosymbiosis in the earliest lineages of terrestrial Fungi.</title>
        <authorList>
            <consortium name="DOE Joint Genome Institute"/>
            <person name="Uehling J."/>
            <person name="Gryganskyi A."/>
            <person name="Hameed K."/>
            <person name="Tschaplinski T."/>
            <person name="Misztal P."/>
            <person name="Wu S."/>
            <person name="Desiro A."/>
            <person name="Vande Pol N."/>
            <person name="Du Z.-Y."/>
            <person name="Zienkiewicz A."/>
            <person name="Zienkiewicz K."/>
            <person name="Morin E."/>
            <person name="Tisserant E."/>
            <person name="Splivallo R."/>
            <person name="Hainaut M."/>
            <person name="Henrissat B."/>
            <person name="Ohm R."/>
            <person name="Kuo A."/>
            <person name="Yan J."/>
            <person name="Lipzen A."/>
            <person name="Nolan M."/>
            <person name="Labutti K."/>
            <person name="Barry K."/>
            <person name="Goldstein A."/>
            <person name="Labbe J."/>
            <person name="Schadt C."/>
            <person name="Tuskan G."/>
            <person name="Grigoriev I."/>
            <person name="Martin F."/>
            <person name="Vilgalys R."/>
            <person name="Bonito G."/>
        </authorList>
    </citation>
    <scope>NUCLEOTIDE SEQUENCE [LARGE SCALE GENOMIC DNA]</scope>
    <source>
        <strain evidence="1 2">AG-77</strain>
    </source>
</reference>
<proteinExistence type="predicted"/>
<dbReference type="EMBL" id="KV442016">
    <property type="protein sequence ID" value="OAQ34972.1"/>
    <property type="molecule type" value="Genomic_DNA"/>
</dbReference>
<accession>A0A197KB83</accession>
<dbReference type="Proteomes" id="UP000078512">
    <property type="component" value="Unassembled WGS sequence"/>
</dbReference>
<protein>
    <submittedName>
        <fullName evidence="1">Uncharacterized protein</fullName>
    </submittedName>
</protein>
<gene>
    <name evidence="1" type="ORF">K457DRAFT_133392</name>
</gene>
<keyword evidence="2" id="KW-1185">Reference proteome</keyword>
<sequence length="56" mass="5931">MWRACIVKSPHYQAVAKHLGKLCKALSTLSAAAGLPTKVCQITGVLLKNLVDNGLV</sequence>
<organism evidence="1 2">
    <name type="scientific">Linnemannia elongata AG-77</name>
    <dbReference type="NCBI Taxonomy" id="1314771"/>
    <lineage>
        <taxon>Eukaryota</taxon>
        <taxon>Fungi</taxon>
        <taxon>Fungi incertae sedis</taxon>
        <taxon>Mucoromycota</taxon>
        <taxon>Mortierellomycotina</taxon>
        <taxon>Mortierellomycetes</taxon>
        <taxon>Mortierellales</taxon>
        <taxon>Mortierellaceae</taxon>
        <taxon>Linnemannia</taxon>
    </lineage>
</organism>
<name>A0A197KB83_9FUNG</name>